<feature type="compositionally biased region" description="Basic and acidic residues" evidence="3">
    <location>
        <begin position="687"/>
        <end position="700"/>
    </location>
</feature>
<feature type="region of interest" description="Disordered" evidence="3">
    <location>
        <begin position="619"/>
        <end position="715"/>
    </location>
</feature>
<accession>A0A4E0RI90</accession>
<dbReference type="EMBL" id="JXXN02000361">
    <property type="protein sequence ID" value="THD27646.1"/>
    <property type="molecule type" value="Genomic_DNA"/>
</dbReference>
<gene>
    <name evidence="4" type="ORF">D915_001557</name>
</gene>
<feature type="compositionally biased region" description="Polar residues" evidence="3">
    <location>
        <begin position="331"/>
        <end position="341"/>
    </location>
</feature>
<evidence type="ECO:0000313" key="4">
    <source>
        <dbReference type="EMBL" id="THD27646.1"/>
    </source>
</evidence>
<feature type="compositionally biased region" description="Polar residues" evidence="3">
    <location>
        <begin position="459"/>
        <end position="472"/>
    </location>
</feature>
<feature type="compositionally biased region" description="Low complexity" evidence="3">
    <location>
        <begin position="537"/>
        <end position="557"/>
    </location>
</feature>
<dbReference type="Gene3D" id="3.80.10.10">
    <property type="entry name" value="Ribonuclease Inhibitor"/>
    <property type="match status" value="1"/>
</dbReference>
<reference evidence="4" key="1">
    <citation type="submission" date="2019-03" db="EMBL/GenBank/DDBJ databases">
        <title>Improved annotation for the trematode Fasciola hepatica.</title>
        <authorList>
            <person name="Choi Y.-J."/>
            <person name="Martin J."/>
            <person name="Mitreva M."/>
        </authorList>
    </citation>
    <scope>NUCLEOTIDE SEQUENCE [LARGE SCALE GENOMIC DNA]</scope>
</reference>
<evidence type="ECO:0000256" key="2">
    <source>
        <dbReference type="ARBA" id="ARBA00022737"/>
    </source>
</evidence>
<dbReference type="InterPro" id="IPR050216">
    <property type="entry name" value="LRR_domain-containing"/>
</dbReference>
<feature type="compositionally biased region" description="Polar residues" evidence="3">
    <location>
        <begin position="887"/>
        <end position="902"/>
    </location>
</feature>
<dbReference type="PANTHER" id="PTHR48051">
    <property type="match status" value="1"/>
</dbReference>
<organism evidence="4 5">
    <name type="scientific">Fasciola hepatica</name>
    <name type="common">Liver fluke</name>
    <dbReference type="NCBI Taxonomy" id="6192"/>
    <lineage>
        <taxon>Eukaryota</taxon>
        <taxon>Metazoa</taxon>
        <taxon>Spiralia</taxon>
        <taxon>Lophotrochozoa</taxon>
        <taxon>Platyhelminthes</taxon>
        <taxon>Trematoda</taxon>
        <taxon>Digenea</taxon>
        <taxon>Plagiorchiida</taxon>
        <taxon>Echinostomata</taxon>
        <taxon>Echinostomatoidea</taxon>
        <taxon>Fasciolidae</taxon>
        <taxon>Fasciola</taxon>
    </lineage>
</organism>
<protein>
    <submittedName>
        <fullName evidence="4">Uncharacterized protein</fullName>
    </submittedName>
</protein>
<dbReference type="PANTHER" id="PTHR48051:SF1">
    <property type="entry name" value="RAS SUPPRESSOR PROTEIN 1"/>
    <property type="match status" value="1"/>
</dbReference>
<dbReference type="SUPFAM" id="SSF52058">
    <property type="entry name" value="L domain-like"/>
    <property type="match status" value="1"/>
</dbReference>
<keyword evidence="1" id="KW-0433">Leucine-rich repeat</keyword>
<feature type="compositionally biased region" description="Polar residues" evidence="3">
    <location>
        <begin position="429"/>
        <end position="440"/>
    </location>
</feature>
<feature type="compositionally biased region" description="Basic and acidic residues" evidence="3">
    <location>
        <begin position="877"/>
        <end position="886"/>
    </location>
</feature>
<name>A0A4E0RI90_FASHE</name>
<feature type="compositionally biased region" description="Low complexity" evidence="3">
    <location>
        <begin position="286"/>
        <end position="300"/>
    </location>
</feature>
<dbReference type="InterPro" id="IPR036872">
    <property type="entry name" value="CH_dom_sf"/>
</dbReference>
<proteinExistence type="predicted"/>
<dbReference type="Proteomes" id="UP000230066">
    <property type="component" value="Unassembled WGS sequence"/>
</dbReference>
<dbReference type="SUPFAM" id="SSF47576">
    <property type="entry name" value="Calponin-homology domain, CH-domain"/>
    <property type="match status" value="1"/>
</dbReference>
<keyword evidence="2" id="KW-0677">Repeat</keyword>
<feature type="compositionally biased region" description="Polar residues" evidence="3">
    <location>
        <begin position="520"/>
        <end position="536"/>
    </location>
</feature>
<feature type="region of interest" description="Disordered" evidence="3">
    <location>
        <begin position="850"/>
        <end position="910"/>
    </location>
</feature>
<dbReference type="GO" id="GO:0005737">
    <property type="term" value="C:cytoplasm"/>
    <property type="evidence" value="ECO:0007669"/>
    <property type="project" value="TreeGrafter"/>
</dbReference>
<keyword evidence="5" id="KW-1185">Reference proteome</keyword>
<dbReference type="AlphaFoldDB" id="A0A4E0RI90"/>
<evidence type="ECO:0000256" key="1">
    <source>
        <dbReference type="ARBA" id="ARBA00022614"/>
    </source>
</evidence>
<comment type="caution">
    <text evidence="4">The sequence shown here is derived from an EMBL/GenBank/DDBJ whole genome shotgun (WGS) entry which is preliminary data.</text>
</comment>
<dbReference type="InterPro" id="IPR032675">
    <property type="entry name" value="LRR_dom_sf"/>
</dbReference>
<sequence length="910" mass="99774">MNKSSDELATKECEEIGKSNITPKKSDEPKCDFWILNYSESSLRDLPKLSQEKLLCYELKAAGNKISYINPDIQKLRLLTTVDLRLATFPSVLCRLRYLKSLMLMGNMLSNIPNDIENLKVLEELDIQANQFREFPEAVCNLCSLRILSAAKNPFGLLPLSIERMKTLRHLDLRDTRLVELPTQLQQMVELESLLLEGTPLRIPPMSVVSRGLAHIMAYLVHLACGRRKLSAGQTEPIGRYAFLADAQEHPIGLLPSLMPSAVAENRAGRHGGKRTSPNRSRPRPSDGSGDTWSSSDMSTYNAPERSPRSFDNASEYPSHGDDPRIPKTKSVATLTGSPVSGSKEHHPRPDSGYSTAGYLGSAVPGQERDSLRGGRGRLSPQWAKSPEASRSPKRMTSNVKAEFGSSDRIAGHSVSTASSSSTEEDQLEQTVVPTSTTKHSLPVNKRGPGTRTPVKISATGQHTRSRSTSRSGPLRGAHRTKPAISSKTSMADPPSLVQSPRRPGRLVNGVNGGGRQHILVSNSRLTTTSGHSTARQISDQDSSPVQSQSSSSMSQSTLAPSIHDHSRDLTGGSGIRIPRNHGRSSLPSDIHNKMPFTTPKKQSSKVAEKIDGHRTQLTKRVGHPPDFDPPNARITKRASADPVSGVHVTNSTGVSRVKPAQLPSTIPPSLTASRTDSRVGVALQVQKEKTYRTPGDARRKSSTSSQSKPVQMENEHFDAHSSWDLFSTDEEEKLARLKKFLQADLKIRLPSETKKLAMELSNGKILTNWLNHILGPSLRLKYPFPLDVPPNDQRTRAELIKHLRRCKELMSVRGVPKEELFLIEPLVDANSPLGILSLATAIERLRSYSRKSHRDSTTVSRLPSATTNGTTHKSSKSPDRPEPSRKASNAQASLVSPSSAWPQHLCSDV</sequence>
<feature type="region of interest" description="Disordered" evidence="3">
    <location>
        <begin position="265"/>
        <end position="607"/>
    </location>
</feature>
<evidence type="ECO:0000313" key="5">
    <source>
        <dbReference type="Proteomes" id="UP000230066"/>
    </source>
</evidence>
<evidence type="ECO:0000256" key="3">
    <source>
        <dbReference type="SAM" id="MobiDB-lite"/>
    </source>
</evidence>
<feature type="compositionally biased region" description="Polar residues" evidence="3">
    <location>
        <begin position="858"/>
        <end position="873"/>
    </location>
</feature>
<feature type="compositionally biased region" description="Polar residues" evidence="3">
    <location>
        <begin position="663"/>
        <end position="675"/>
    </location>
</feature>